<reference evidence="1" key="1">
    <citation type="journal article" date="2019" name="bioRxiv">
        <title>The Genome of the Zebra Mussel, Dreissena polymorpha: A Resource for Invasive Species Research.</title>
        <authorList>
            <person name="McCartney M.A."/>
            <person name="Auch B."/>
            <person name="Kono T."/>
            <person name="Mallez S."/>
            <person name="Zhang Y."/>
            <person name="Obille A."/>
            <person name="Becker A."/>
            <person name="Abrahante J.E."/>
            <person name="Garbe J."/>
            <person name="Badalamenti J.P."/>
            <person name="Herman A."/>
            <person name="Mangelson H."/>
            <person name="Liachko I."/>
            <person name="Sullivan S."/>
            <person name="Sone E.D."/>
            <person name="Koren S."/>
            <person name="Silverstein K.A.T."/>
            <person name="Beckman K.B."/>
            <person name="Gohl D.M."/>
        </authorList>
    </citation>
    <scope>NUCLEOTIDE SEQUENCE</scope>
    <source>
        <strain evidence="1">Duluth1</strain>
        <tissue evidence="1">Whole animal</tissue>
    </source>
</reference>
<dbReference type="PANTHER" id="PTHR13802:SF52">
    <property type="entry name" value="MUCIN-4"/>
    <property type="match status" value="1"/>
</dbReference>
<evidence type="ECO:0000313" key="1">
    <source>
        <dbReference type="EMBL" id="KAH3847504.1"/>
    </source>
</evidence>
<organism evidence="1 2">
    <name type="scientific">Dreissena polymorpha</name>
    <name type="common">Zebra mussel</name>
    <name type="synonym">Mytilus polymorpha</name>
    <dbReference type="NCBI Taxonomy" id="45954"/>
    <lineage>
        <taxon>Eukaryota</taxon>
        <taxon>Metazoa</taxon>
        <taxon>Spiralia</taxon>
        <taxon>Lophotrochozoa</taxon>
        <taxon>Mollusca</taxon>
        <taxon>Bivalvia</taxon>
        <taxon>Autobranchia</taxon>
        <taxon>Heteroconchia</taxon>
        <taxon>Euheterodonta</taxon>
        <taxon>Imparidentia</taxon>
        <taxon>Neoheterodontei</taxon>
        <taxon>Myida</taxon>
        <taxon>Dreissenoidea</taxon>
        <taxon>Dreissenidae</taxon>
        <taxon>Dreissena</taxon>
    </lineage>
</organism>
<sequence>MSTLDGMNYTFNGLGEYVLLSIETPNVTFSLQARAERAVKEDGNLSDATIFTAFAARDNTNSSIHVELNKAKDSKCAQLSCRHWMCLKAVVNYFMTFSNFMLYLTD</sequence>
<dbReference type="PANTHER" id="PTHR13802">
    <property type="entry name" value="MUCIN 4-RELATED"/>
    <property type="match status" value="1"/>
</dbReference>
<proteinExistence type="predicted"/>
<dbReference type="EMBL" id="JAIWYP010000003">
    <property type="protein sequence ID" value="KAH3847504.1"/>
    <property type="molecule type" value="Genomic_DNA"/>
</dbReference>
<protein>
    <submittedName>
        <fullName evidence="1">Uncharacterized protein</fullName>
    </submittedName>
</protein>
<dbReference type="Proteomes" id="UP000828390">
    <property type="component" value="Unassembled WGS sequence"/>
</dbReference>
<evidence type="ECO:0000313" key="2">
    <source>
        <dbReference type="Proteomes" id="UP000828390"/>
    </source>
</evidence>
<gene>
    <name evidence="1" type="ORF">DPMN_089828</name>
</gene>
<keyword evidence="2" id="KW-1185">Reference proteome</keyword>
<accession>A0A9D4KXP9</accession>
<comment type="caution">
    <text evidence="1">The sequence shown here is derived from an EMBL/GenBank/DDBJ whole genome shotgun (WGS) entry which is preliminary data.</text>
</comment>
<dbReference type="AlphaFoldDB" id="A0A9D4KXP9"/>
<dbReference type="InterPro" id="IPR051495">
    <property type="entry name" value="Epithelial_Barrier/Signaling"/>
</dbReference>
<reference evidence="1" key="2">
    <citation type="submission" date="2020-11" db="EMBL/GenBank/DDBJ databases">
        <authorList>
            <person name="McCartney M.A."/>
            <person name="Auch B."/>
            <person name="Kono T."/>
            <person name="Mallez S."/>
            <person name="Becker A."/>
            <person name="Gohl D.M."/>
            <person name="Silverstein K.A.T."/>
            <person name="Koren S."/>
            <person name="Bechman K.B."/>
            <person name="Herman A."/>
            <person name="Abrahante J.E."/>
            <person name="Garbe J."/>
        </authorList>
    </citation>
    <scope>NUCLEOTIDE SEQUENCE</scope>
    <source>
        <strain evidence="1">Duluth1</strain>
        <tissue evidence="1">Whole animal</tissue>
    </source>
</reference>
<name>A0A9D4KXP9_DREPO</name>